<dbReference type="NCBIfam" id="TIGR03298">
    <property type="entry name" value="argP"/>
    <property type="match status" value="1"/>
</dbReference>
<keyword evidence="3" id="KW-0238">DNA-binding</keyword>
<dbReference type="InterPro" id="IPR036388">
    <property type="entry name" value="WH-like_DNA-bd_sf"/>
</dbReference>
<proteinExistence type="inferred from homology"/>
<sequence length="291" mass="31280">MLDYPALQALAAVIESGSFEAAAHALRVTPSAVSQRIKTLEDRMGAVLVVRGQPCSGTAQGMRLAQHLAQVQLLEHSLTEQGEARLRVAINADSLATWALPALAGLEALFDLVIEDETQSEGWLKRGEVMGAVTTNAHAVAGCDIVALGRMRYIPCATPDFIARHFPHGVTAQALTEAPALVFSAKDGLQAAWARQHYGVTRPLKRHQIGATHDFLRAGLLGMGWALHPHMLARDHLASGGLVALDETQAEVPLYWQFLRNLKEPLAPLSRALQQAAKAQMVSLASGAHPR</sequence>
<evidence type="ECO:0000313" key="6">
    <source>
        <dbReference type="EMBL" id="WRY33009.1"/>
    </source>
</evidence>
<organism evidence="6 7">
    <name type="scientific">Thioclava litoralis</name>
    <dbReference type="NCBI Taxonomy" id="3076557"/>
    <lineage>
        <taxon>Bacteria</taxon>
        <taxon>Pseudomonadati</taxon>
        <taxon>Pseudomonadota</taxon>
        <taxon>Alphaproteobacteria</taxon>
        <taxon>Rhodobacterales</taxon>
        <taxon>Paracoccaceae</taxon>
        <taxon>Thioclava</taxon>
    </lineage>
</organism>
<gene>
    <name evidence="6" type="ORF">RPE78_09905</name>
</gene>
<dbReference type="InterPro" id="IPR050176">
    <property type="entry name" value="LTTR"/>
</dbReference>
<evidence type="ECO:0000256" key="1">
    <source>
        <dbReference type="ARBA" id="ARBA00009437"/>
    </source>
</evidence>
<dbReference type="InterPro" id="IPR005119">
    <property type="entry name" value="LysR_subst-bd"/>
</dbReference>
<dbReference type="Pfam" id="PF03466">
    <property type="entry name" value="LysR_substrate"/>
    <property type="match status" value="1"/>
</dbReference>
<evidence type="ECO:0000256" key="2">
    <source>
        <dbReference type="ARBA" id="ARBA00023015"/>
    </source>
</evidence>
<evidence type="ECO:0000256" key="3">
    <source>
        <dbReference type="ARBA" id="ARBA00023125"/>
    </source>
</evidence>
<name>A0ABZ1DYR4_9RHOB</name>
<evidence type="ECO:0000313" key="7">
    <source>
        <dbReference type="Proteomes" id="UP001623290"/>
    </source>
</evidence>
<dbReference type="EMBL" id="CP135443">
    <property type="protein sequence ID" value="WRY33009.1"/>
    <property type="molecule type" value="Genomic_DNA"/>
</dbReference>
<accession>A0ABZ1DYR4</accession>
<dbReference type="Proteomes" id="UP001623290">
    <property type="component" value="Chromosome"/>
</dbReference>
<keyword evidence="7" id="KW-1185">Reference proteome</keyword>
<dbReference type="Pfam" id="PF00126">
    <property type="entry name" value="HTH_1"/>
    <property type="match status" value="1"/>
</dbReference>
<keyword evidence="4" id="KW-0804">Transcription</keyword>
<dbReference type="NCBIfam" id="NF002964">
    <property type="entry name" value="PRK03635.1"/>
    <property type="match status" value="1"/>
</dbReference>
<dbReference type="PANTHER" id="PTHR30579">
    <property type="entry name" value="TRANSCRIPTIONAL REGULATOR"/>
    <property type="match status" value="1"/>
</dbReference>
<dbReference type="InterPro" id="IPR017685">
    <property type="entry name" value="ArgP"/>
</dbReference>
<dbReference type="InterPro" id="IPR000847">
    <property type="entry name" value="LysR_HTH_N"/>
</dbReference>
<reference evidence="6 7" key="1">
    <citation type="submission" date="2023-09" db="EMBL/GenBank/DDBJ databases">
        <title>Thioclava shenzhenensis sp. nov., a multidrug resistant bacteria-antagonizing species isolated from coastal seawater.</title>
        <authorList>
            <person name="Long M."/>
        </authorList>
    </citation>
    <scope>NUCLEOTIDE SEQUENCE [LARGE SCALE GENOMIC DNA]</scope>
    <source>
        <strain evidence="6 7">FTW29</strain>
    </source>
</reference>
<comment type="similarity">
    <text evidence="1">Belongs to the LysR transcriptional regulatory family.</text>
</comment>
<keyword evidence="2" id="KW-0805">Transcription regulation</keyword>
<dbReference type="RefSeq" id="WP_406720461.1">
    <property type="nucleotide sequence ID" value="NZ_CP135443.1"/>
</dbReference>
<protein>
    <submittedName>
        <fullName evidence="6">LysR family transcriptional regulator ArgP</fullName>
    </submittedName>
</protein>
<feature type="domain" description="HTH lysR-type" evidence="5">
    <location>
        <begin position="2"/>
        <end position="58"/>
    </location>
</feature>
<dbReference type="SUPFAM" id="SSF46785">
    <property type="entry name" value="Winged helix' DNA-binding domain"/>
    <property type="match status" value="1"/>
</dbReference>
<dbReference type="Gene3D" id="3.40.190.10">
    <property type="entry name" value="Periplasmic binding protein-like II"/>
    <property type="match status" value="2"/>
</dbReference>
<evidence type="ECO:0000256" key="4">
    <source>
        <dbReference type="ARBA" id="ARBA00023163"/>
    </source>
</evidence>
<dbReference type="PROSITE" id="PS50931">
    <property type="entry name" value="HTH_LYSR"/>
    <property type="match status" value="1"/>
</dbReference>
<evidence type="ECO:0000259" key="5">
    <source>
        <dbReference type="PROSITE" id="PS50931"/>
    </source>
</evidence>
<dbReference type="SUPFAM" id="SSF53850">
    <property type="entry name" value="Periplasmic binding protein-like II"/>
    <property type="match status" value="1"/>
</dbReference>
<dbReference type="PANTHER" id="PTHR30579:SF2">
    <property type="entry name" value="HTH-TYPE TRANSCRIPTIONAL REGULATOR ARGP"/>
    <property type="match status" value="1"/>
</dbReference>
<dbReference type="InterPro" id="IPR036390">
    <property type="entry name" value="WH_DNA-bd_sf"/>
</dbReference>
<dbReference type="Gene3D" id="1.10.10.10">
    <property type="entry name" value="Winged helix-like DNA-binding domain superfamily/Winged helix DNA-binding domain"/>
    <property type="match status" value="1"/>
</dbReference>